<evidence type="ECO:0000313" key="1">
    <source>
        <dbReference type="EMBL" id="KAL1845268.1"/>
    </source>
</evidence>
<reference evidence="1 2" key="1">
    <citation type="journal article" date="2024" name="Commun. Biol.">
        <title>Comparative genomic analysis of thermophilic fungi reveals convergent evolutionary adaptations and gene losses.</title>
        <authorList>
            <person name="Steindorff A.S."/>
            <person name="Aguilar-Pontes M.V."/>
            <person name="Robinson A.J."/>
            <person name="Andreopoulos B."/>
            <person name="LaButti K."/>
            <person name="Kuo A."/>
            <person name="Mondo S."/>
            <person name="Riley R."/>
            <person name="Otillar R."/>
            <person name="Haridas S."/>
            <person name="Lipzen A."/>
            <person name="Grimwood J."/>
            <person name="Schmutz J."/>
            <person name="Clum A."/>
            <person name="Reid I.D."/>
            <person name="Moisan M.C."/>
            <person name="Butler G."/>
            <person name="Nguyen T.T.M."/>
            <person name="Dewar K."/>
            <person name="Conant G."/>
            <person name="Drula E."/>
            <person name="Henrissat B."/>
            <person name="Hansel C."/>
            <person name="Singer S."/>
            <person name="Hutchinson M.I."/>
            <person name="de Vries R.P."/>
            <person name="Natvig D.O."/>
            <person name="Powell A.J."/>
            <person name="Tsang A."/>
            <person name="Grigoriev I.V."/>
        </authorList>
    </citation>
    <scope>NUCLEOTIDE SEQUENCE [LARGE SCALE GENOMIC DNA]</scope>
    <source>
        <strain evidence="1 2">ATCC 24622</strain>
    </source>
</reference>
<proteinExistence type="predicted"/>
<sequence length="151" mass="17162">MTEVLSNPRKKRWKPRELASCSYDFATTESGERRCAQPQRKIRQLNGTGNDMTGQFLFFPPETVFICFPAIQQVQPMCRSRCQSDSHNLPIAPGSMCGGVSLDATQCWNTNQHRRASMSVMHSGVSLHRMLMLYENRCFLWLALPISLCTS</sequence>
<gene>
    <name evidence="1" type="ORF">VTK73DRAFT_775</name>
</gene>
<comment type="caution">
    <text evidence="1">The sequence shown here is derived from an EMBL/GenBank/DDBJ whole genome shotgun (WGS) entry which is preliminary data.</text>
</comment>
<dbReference type="Proteomes" id="UP001586593">
    <property type="component" value="Unassembled WGS sequence"/>
</dbReference>
<name>A0ABR3VUD0_9PEZI</name>
<keyword evidence="2" id="KW-1185">Reference proteome</keyword>
<dbReference type="EMBL" id="JAZHXJ010001169">
    <property type="protein sequence ID" value="KAL1845268.1"/>
    <property type="molecule type" value="Genomic_DNA"/>
</dbReference>
<evidence type="ECO:0000313" key="2">
    <source>
        <dbReference type="Proteomes" id="UP001586593"/>
    </source>
</evidence>
<protein>
    <submittedName>
        <fullName evidence="1">Uncharacterized protein</fullName>
    </submittedName>
</protein>
<accession>A0ABR3VUD0</accession>
<organism evidence="1 2">
    <name type="scientific">Phialemonium thermophilum</name>
    <dbReference type="NCBI Taxonomy" id="223376"/>
    <lineage>
        <taxon>Eukaryota</taxon>
        <taxon>Fungi</taxon>
        <taxon>Dikarya</taxon>
        <taxon>Ascomycota</taxon>
        <taxon>Pezizomycotina</taxon>
        <taxon>Sordariomycetes</taxon>
        <taxon>Sordariomycetidae</taxon>
        <taxon>Cephalothecales</taxon>
        <taxon>Cephalothecaceae</taxon>
        <taxon>Phialemonium</taxon>
    </lineage>
</organism>